<sequence length="73" mass="8495">MKNIEDEFILFGKYNNLSEMKVIESLLKSENIPYFIKQESFGKIANITFDGIGEIKIFIHKDFFETAKKLISS</sequence>
<dbReference type="SUPFAM" id="SSF54913">
    <property type="entry name" value="GlnB-like"/>
    <property type="match status" value="1"/>
</dbReference>
<dbReference type="InterPro" id="IPR011322">
    <property type="entry name" value="N-reg_PII-like_a/b"/>
</dbReference>
<reference evidence="2" key="1">
    <citation type="journal article" date="2020" name="mSystems">
        <title>Genome- and Community-Level Interaction Insights into Carbon Utilization and Element Cycling Functions of Hydrothermarchaeota in Hydrothermal Sediment.</title>
        <authorList>
            <person name="Zhou Z."/>
            <person name="Liu Y."/>
            <person name="Xu W."/>
            <person name="Pan J."/>
            <person name="Luo Z.H."/>
            <person name="Li M."/>
        </authorList>
    </citation>
    <scope>NUCLEOTIDE SEQUENCE [LARGE SCALE GENOMIC DNA]</scope>
    <source>
        <strain evidence="2">SpSt-780</strain>
    </source>
</reference>
<dbReference type="AlphaFoldDB" id="A0A7C4YH89"/>
<feature type="domain" description="DUF2007" evidence="1">
    <location>
        <begin position="15"/>
        <end position="72"/>
    </location>
</feature>
<dbReference type="InterPro" id="IPR018551">
    <property type="entry name" value="DUF2007"/>
</dbReference>
<dbReference type="EMBL" id="DTHG01000013">
    <property type="protein sequence ID" value="HGW91129.1"/>
    <property type="molecule type" value="Genomic_DNA"/>
</dbReference>
<evidence type="ECO:0000313" key="2">
    <source>
        <dbReference type="EMBL" id="HGW91129.1"/>
    </source>
</evidence>
<evidence type="ECO:0000259" key="1">
    <source>
        <dbReference type="Pfam" id="PF09413"/>
    </source>
</evidence>
<gene>
    <name evidence="2" type="ORF">ENV67_01125</name>
</gene>
<accession>A0A7C4YH89</accession>
<dbReference type="Pfam" id="PF09413">
    <property type="entry name" value="DUF2007"/>
    <property type="match status" value="1"/>
</dbReference>
<protein>
    <recommendedName>
        <fullName evidence="1">DUF2007 domain-containing protein</fullName>
    </recommendedName>
</protein>
<name>A0A7C4YH89_UNCW3</name>
<comment type="caution">
    <text evidence="2">The sequence shown here is derived from an EMBL/GenBank/DDBJ whole genome shotgun (WGS) entry which is preliminary data.</text>
</comment>
<organism evidence="2">
    <name type="scientific">candidate division WOR-3 bacterium</name>
    <dbReference type="NCBI Taxonomy" id="2052148"/>
    <lineage>
        <taxon>Bacteria</taxon>
        <taxon>Bacteria division WOR-3</taxon>
    </lineage>
</organism>
<proteinExistence type="predicted"/>